<dbReference type="AlphaFoldDB" id="A0A916YKA3"/>
<name>A0A916YKA3_9BACT</name>
<protein>
    <recommendedName>
        <fullName evidence="1">Sugar 3,4-ketoisomerase QdtA cupin domain-containing protein</fullName>
    </recommendedName>
</protein>
<sequence length="127" mass="14809">MATLLELQTFLSEKGSLTVFEKVLTNGIKRIFYIYNAFNQVRGGHRHKLAYNALTCVSGSCKVYVHNGETEETFILDTPDKCVLLEPRDWHTMYDFSESAVLLVLSDRFYEKEDYIYEKYDELITSE</sequence>
<accession>A0A916YKA3</accession>
<comment type="caution">
    <text evidence="2">The sequence shown here is derived from an EMBL/GenBank/DDBJ whole genome shotgun (WGS) entry which is preliminary data.</text>
</comment>
<dbReference type="EMBL" id="BMKK01000002">
    <property type="protein sequence ID" value="GGD49530.1"/>
    <property type="molecule type" value="Genomic_DNA"/>
</dbReference>
<keyword evidence="3" id="KW-1185">Reference proteome</keyword>
<gene>
    <name evidence="2" type="ORF">GCM10011514_12110</name>
</gene>
<proteinExistence type="predicted"/>
<evidence type="ECO:0000313" key="2">
    <source>
        <dbReference type="EMBL" id="GGD49530.1"/>
    </source>
</evidence>
<dbReference type="Pfam" id="PF05523">
    <property type="entry name" value="FdtA"/>
    <property type="match status" value="1"/>
</dbReference>
<reference evidence="2" key="2">
    <citation type="submission" date="2020-09" db="EMBL/GenBank/DDBJ databases">
        <authorList>
            <person name="Sun Q."/>
            <person name="Zhou Y."/>
        </authorList>
    </citation>
    <scope>NUCLEOTIDE SEQUENCE</scope>
    <source>
        <strain evidence="2">CGMCC 1.15958</strain>
    </source>
</reference>
<evidence type="ECO:0000313" key="3">
    <source>
        <dbReference type="Proteomes" id="UP000609064"/>
    </source>
</evidence>
<organism evidence="2 3">
    <name type="scientific">Emticicia aquatilis</name>
    <dbReference type="NCBI Taxonomy" id="1537369"/>
    <lineage>
        <taxon>Bacteria</taxon>
        <taxon>Pseudomonadati</taxon>
        <taxon>Bacteroidota</taxon>
        <taxon>Cytophagia</taxon>
        <taxon>Cytophagales</taxon>
        <taxon>Leadbetterellaceae</taxon>
        <taxon>Emticicia</taxon>
    </lineage>
</organism>
<dbReference type="RefSeq" id="WP_188765136.1">
    <property type="nucleotide sequence ID" value="NZ_BMKK01000002.1"/>
</dbReference>
<dbReference type="Gene3D" id="2.60.120.10">
    <property type="entry name" value="Jelly Rolls"/>
    <property type="match status" value="1"/>
</dbReference>
<dbReference type="Proteomes" id="UP000609064">
    <property type="component" value="Unassembled WGS sequence"/>
</dbReference>
<evidence type="ECO:0000259" key="1">
    <source>
        <dbReference type="Pfam" id="PF05523"/>
    </source>
</evidence>
<feature type="domain" description="Sugar 3,4-ketoisomerase QdtA cupin" evidence="1">
    <location>
        <begin position="3"/>
        <end position="119"/>
    </location>
</feature>
<reference evidence="2" key="1">
    <citation type="journal article" date="2014" name="Int. J. Syst. Evol. Microbiol.">
        <title>Complete genome sequence of Corynebacterium casei LMG S-19264T (=DSM 44701T), isolated from a smear-ripened cheese.</title>
        <authorList>
            <consortium name="US DOE Joint Genome Institute (JGI-PGF)"/>
            <person name="Walter F."/>
            <person name="Albersmeier A."/>
            <person name="Kalinowski J."/>
            <person name="Ruckert C."/>
        </authorList>
    </citation>
    <scope>NUCLEOTIDE SEQUENCE</scope>
    <source>
        <strain evidence="2">CGMCC 1.15958</strain>
    </source>
</reference>
<dbReference type="SUPFAM" id="SSF51182">
    <property type="entry name" value="RmlC-like cupins"/>
    <property type="match status" value="1"/>
</dbReference>
<dbReference type="InterPro" id="IPR008894">
    <property type="entry name" value="QdtA_cupin_dom"/>
</dbReference>
<dbReference type="InterPro" id="IPR011051">
    <property type="entry name" value="RmlC_Cupin_sf"/>
</dbReference>
<dbReference type="InterPro" id="IPR014710">
    <property type="entry name" value="RmlC-like_jellyroll"/>
</dbReference>
<dbReference type="CDD" id="cd20292">
    <property type="entry name" value="cupin_QdtA-like"/>
    <property type="match status" value="1"/>
</dbReference>